<evidence type="ECO:0000256" key="4">
    <source>
        <dbReference type="ARBA" id="ARBA00022730"/>
    </source>
</evidence>
<dbReference type="PANTHER" id="PTHR13501">
    <property type="entry name" value="CHLOROPLAST 50S RIBOSOMAL PROTEIN L22-RELATED"/>
    <property type="match status" value="1"/>
</dbReference>
<dbReference type="InterPro" id="IPR001063">
    <property type="entry name" value="Ribosomal_uL22"/>
</dbReference>
<keyword evidence="7 10" id="KW-0687">Ribonucleoprotein</keyword>
<evidence type="ECO:0000256" key="6">
    <source>
        <dbReference type="ARBA" id="ARBA00022980"/>
    </source>
</evidence>
<dbReference type="AlphaFoldDB" id="A0A068NUP0"/>
<dbReference type="Gene3D" id="3.90.470.10">
    <property type="entry name" value="Ribosomal protein L22/L17"/>
    <property type="match status" value="1"/>
</dbReference>
<comment type="function">
    <text evidence="1 10">The globular domain of the protein is located near the polypeptide exit tunnel on the outside of the subunit, while an extended beta-hairpin is found that lines the wall of the exit tunnel in the center of the 70S ribosome.</text>
</comment>
<evidence type="ECO:0000256" key="10">
    <source>
        <dbReference type="HAMAP-Rule" id="MF_01331"/>
    </source>
</evidence>
<evidence type="ECO:0000256" key="5">
    <source>
        <dbReference type="ARBA" id="ARBA00022884"/>
    </source>
</evidence>
<organism evidence="15 16">
    <name type="scientific">Fimbriimonas ginsengisoli Gsoil 348</name>
    <dbReference type="NCBI Taxonomy" id="661478"/>
    <lineage>
        <taxon>Bacteria</taxon>
        <taxon>Bacillati</taxon>
        <taxon>Armatimonadota</taxon>
        <taxon>Fimbriimonadia</taxon>
        <taxon>Fimbriimonadales</taxon>
        <taxon>Fimbriimonadaceae</taxon>
        <taxon>Fimbriimonas</taxon>
    </lineage>
</organism>
<sequence>MEVRATAKYVRVQPRKVRIIADEIRGKTALHAAGLLRYHPSKSAKALRKVLISAIGNAQENHQLPADGLRIATIFIDEGPRLKRLRARAMGRGNRIIKKTSHITVVVEEFDAEPAVKPHGTKAKPRPTFAAPKARRGAAAKAAPAPEPVTPNETTDTDVEEVAPTVAEATPVAASEAPEEGGSATPVAEETTSAPESAETDGAAASDDDKGAQ</sequence>
<dbReference type="RefSeq" id="WP_025228923.1">
    <property type="nucleotide sequence ID" value="NZ_CP007139.1"/>
</dbReference>
<dbReference type="InterPro" id="IPR005727">
    <property type="entry name" value="Ribosomal_uL22_bac/chlpt-type"/>
</dbReference>
<evidence type="ECO:0000256" key="12">
    <source>
        <dbReference type="RuleBase" id="RU004006"/>
    </source>
</evidence>
<dbReference type="KEGG" id="fgi:OP10G_3788"/>
<keyword evidence="6 10" id="KW-0689">Ribosomal protein</keyword>
<dbReference type="PANTHER" id="PTHR13501:SF8">
    <property type="entry name" value="LARGE RIBOSOMAL SUBUNIT PROTEIN UL22M"/>
    <property type="match status" value="1"/>
</dbReference>
<dbReference type="HAMAP" id="MF_01331_B">
    <property type="entry name" value="Ribosomal_uL22_B"/>
    <property type="match status" value="1"/>
</dbReference>
<dbReference type="GO" id="GO:0022625">
    <property type="term" value="C:cytosolic large ribosomal subunit"/>
    <property type="evidence" value="ECO:0007669"/>
    <property type="project" value="TreeGrafter"/>
</dbReference>
<evidence type="ECO:0000256" key="2">
    <source>
        <dbReference type="ARBA" id="ARBA00009451"/>
    </source>
</evidence>
<dbReference type="eggNOG" id="COG0091">
    <property type="taxonomic scope" value="Bacteria"/>
</dbReference>
<dbReference type="STRING" id="661478.OP10G_3788"/>
<evidence type="ECO:0000256" key="3">
    <source>
        <dbReference type="ARBA" id="ARBA00011838"/>
    </source>
</evidence>
<dbReference type="InterPro" id="IPR036394">
    <property type="entry name" value="Ribosomal_uL22_sf"/>
</dbReference>
<evidence type="ECO:0000256" key="13">
    <source>
        <dbReference type="RuleBase" id="RU004008"/>
    </source>
</evidence>
<keyword evidence="4 10" id="KW-0699">rRNA-binding</keyword>
<dbReference type="HOGENOM" id="CLU_1292800_0_0_0"/>
<accession>A0A068NUP0</accession>
<name>A0A068NUP0_FIMGI</name>
<dbReference type="GO" id="GO:0003735">
    <property type="term" value="F:structural constituent of ribosome"/>
    <property type="evidence" value="ECO:0007669"/>
    <property type="project" value="InterPro"/>
</dbReference>
<evidence type="ECO:0000256" key="9">
    <source>
        <dbReference type="ARBA" id="ARBA00035207"/>
    </source>
</evidence>
<evidence type="ECO:0000256" key="1">
    <source>
        <dbReference type="ARBA" id="ARBA00003478"/>
    </source>
</evidence>
<dbReference type="CDD" id="cd00336">
    <property type="entry name" value="Ribosomal_L22"/>
    <property type="match status" value="1"/>
</dbReference>
<feature type="compositionally biased region" description="Low complexity" evidence="14">
    <location>
        <begin position="162"/>
        <end position="205"/>
    </location>
</feature>
<protein>
    <recommendedName>
        <fullName evidence="9 10">Large ribosomal subunit protein uL22</fullName>
    </recommendedName>
</protein>
<evidence type="ECO:0000256" key="7">
    <source>
        <dbReference type="ARBA" id="ARBA00023274"/>
    </source>
</evidence>
<evidence type="ECO:0000256" key="8">
    <source>
        <dbReference type="ARBA" id="ARBA00025084"/>
    </source>
</evidence>
<dbReference type="SUPFAM" id="SSF54843">
    <property type="entry name" value="Ribosomal protein L22"/>
    <property type="match status" value="1"/>
</dbReference>
<dbReference type="Pfam" id="PF00237">
    <property type="entry name" value="Ribosomal_L22"/>
    <property type="match status" value="1"/>
</dbReference>
<reference evidence="15 16" key="1">
    <citation type="journal article" date="2014" name="PLoS ONE">
        <title>The first complete genome sequence of the class fimbriimonadia in the phylum armatimonadetes.</title>
        <authorList>
            <person name="Hu Z.Y."/>
            <person name="Wang Y.Z."/>
            <person name="Im W.T."/>
            <person name="Wang S.Y."/>
            <person name="Zhao G.P."/>
            <person name="Zheng H.J."/>
            <person name="Quan Z.X."/>
        </authorList>
    </citation>
    <scope>NUCLEOTIDE SEQUENCE [LARGE SCALE GENOMIC DNA]</scope>
    <source>
        <strain evidence="15">Gsoil 348</strain>
    </source>
</reference>
<evidence type="ECO:0000313" key="16">
    <source>
        <dbReference type="Proteomes" id="UP000027982"/>
    </source>
</evidence>
<dbReference type="EMBL" id="CP007139">
    <property type="protein sequence ID" value="AIE87156.1"/>
    <property type="molecule type" value="Genomic_DNA"/>
</dbReference>
<dbReference type="NCBIfam" id="TIGR01044">
    <property type="entry name" value="rplV_bact"/>
    <property type="match status" value="1"/>
</dbReference>
<dbReference type="InterPro" id="IPR047867">
    <property type="entry name" value="Ribosomal_uL22_bac/org-type"/>
</dbReference>
<comment type="function">
    <text evidence="10 13">This protein binds specifically to 23S rRNA; its binding is stimulated by other ribosomal proteins, e.g., L4, L17, and L20. It is important during the early stages of 50S assembly. It makes multiple contacts with different domains of the 23S rRNA in the assembled 50S subunit and ribosome.</text>
</comment>
<keyword evidence="5 10" id="KW-0694">RNA-binding</keyword>
<feature type="region of interest" description="Disordered" evidence="14">
    <location>
        <begin position="115"/>
        <end position="213"/>
    </location>
</feature>
<dbReference type="GO" id="GO:0019843">
    <property type="term" value="F:rRNA binding"/>
    <property type="evidence" value="ECO:0007669"/>
    <property type="project" value="UniProtKB-UniRule"/>
</dbReference>
<comment type="subunit">
    <text evidence="3 10 12">Part of the 50S ribosomal subunit.</text>
</comment>
<comment type="function">
    <text evidence="8">This protein binds specifically to 23S rRNA; its binding is stimulated by other ribosomal proteins, e.g. L4, L17, and L20. It is important during the early stages of 50S assembly. It makes multiple contacts with different domains of the 23S rRNA in the assembled 50S subunit and ribosome.</text>
</comment>
<dbReference type="Proteomes" id="UP000027982">
    <property type="component" value="Chromosome"/>
</dbReference>
<gene>
    <name evidence="10" type="primary">rplV</name>
    <name evidence="15" type="ORF">OP10G_3788</name>
</gene>
<keyword evidence="16" id="KW-1185">Reference proteome</keyword>
<evidence type="ECO:0000256" key="11">
    <source>
        <dbReference type="RuleBase" id="RU004005"/>
    </source>
</evidence>
<dbReference type="InterPro" id="IPR018260">
    <property type="entry name" value="Ribosomal_uL22_CS"/>
</dbReference>
<comment type="similarity">
    <text evidence="2 10 11">Belongs to the universal ribosomal protein uL22 family.</text>
</comment>
<proteinExistence type="inferred from homology"/>
<evidence type="ECO:0000313" key="15">
    <source>
        <dbReference type="EMBL" id="AIE87156.1"/>
    </source>
</evidence>
<dbReference type="GO" id="GO:0006412">
    <property type="term" value="P:translation"/>
    <property type="evidence" value="ECO:0007669"/>
    <property type="project" value="UniProtKB-UniRule"/>
</dbReference>
<dbReference type="PROSITE" id="PS00464">
    <property type="entry name" value="RIBOSOMAL_L22"/>
    <property type="match status" value="1"/>
</dbReference>
<evidence type="ECO:0000256" key="14">
    <source>
        <dbReference type="SAM" id="MobiDB-lite"/>
    </source>
</evidence>